<gene>
    <name evidence="3" type="ORF">OUY24_37090</name>
</gene>
<keyword evidence="2" id="KW-0472">Membrane</keyword>
<keyword evidence="2" id="KW-1133">Transmembrane helix</keyword>
<feature type="transmembrane region" description="Helical" evidence="2">
    <location>
        <begin position="261"/>
        <end position="284"/>
    </location>
</feature>
<feature type="transmembrane region" description="Helical" evidence="2">
    <location>
        <begin position="218"/>
        <end position="241"/>
    </location>
</feature>
<organism evidence="3 4">
    <name type="scientific">Nonomuraea ferruginea</name>
    <dbReference type="NCBI Taxonomy" id="46174"/>
    <lineage>
        <taxon>Bacteria</taxon>
        <taxon>Bacillati</taxon>
        <taxon>Actinomycetota</taxon>
        <taxon>Actinomycetes</taxon>
        <taxon>Streptosporangiales</taxon>
        <taxon>Streptosporangiaceae</taxon>
        <taxon>Nonomuraea</taxon>
    </lineage>
</organism>
<accession>A0ABT4TA23</accession>
<dbReference type="RefSeq" id="WP_148033508.1">
    <property type="nucleotide sequence ID" value="NZ_BAABFD010000014.1"/>
</dbReference>
<keyword evidence="2" id="KW-0812">Transmembrane</keyword>
<protein>
    <submittedName>
        <fullName evidence="3">Uncharacterized protein</fullName>
    </submittedName>
</protein>
<comment type="caution">
    <text evidence="3">The sequence shown here is derived from an EMBL/GenBank/DDBJ whole genome shotgun (WGS) entry which is preliminary data.</text>
</comment>
<evidence type="ECO:0000313" key="3">
    <source>
        <dbReference type="EMBL" id="MDA0646274.1"/>
    </source>
</evidence>
<feature type="transmembrane region" description="Helical" evidence="2">
    <location>
        <begin position="50"/>
        <end position="72"/>
    </location>
</feature>
<dbReference type="EMBL" id="JAPNUD010000185">
    <property type="protein sequence ID" value="MDA0646274.1"/>
    <property type="molecule type" value="Genomic_DNA"/>
</dbReference>
<evidence type="ECO:0000313" key="4">
    <source>
        <dbReference type="Proteomes" id="UP001212498"/>
    </source>
</evidence>
<reference evidence="3 4" key="1">
    <citation type="submission" date="2022-11" db="EMBL/GenBank/DDBJ databases">
        <title>Nonomuraea corallina sp. nov., a new species of the genus Nonomuraea isolated from sea side sediment in Thai sea.</title>
        <authorList>
            <person name="Ngamcharungchit C."/>
            <person name="Matsumoto A."/>
            <person name="Suriyachadkun C."/>
            <person name="Panbangred W."/>
            <person name="Inahashi Y."/>
            <person name="Intra B."/>
        </authorList>
    </citation>
    <scope>NUCLEOTIDE SEQUENCE [LARGE SCALE GENOMIC DNA]</scope>
    <source>
        <strain evidence="3 4">DSM 43553</strain>
    </source>
</reference>
<feature type="region of interest" description="Disordered" evidence="1">
    <location>
        <begin position="1"/>
        <end position="31"/>
    </location>
</feature>
<name>A0ABT4TA23_9ACTN</name>
<dbReference type="Proteomes" id="UP001212498">
    <property type="component" value="Unassembled WGS sequence"/>
</dbReference>
<evidence type="ECO:0000256" key="2">
    <source>
        <dbReference type="SAM" id="Phobius"/>
    </source>
</evidence>
<feature type="transmembrane region" description="Helical" evidence="2">
    <location>
        <begin position="170"/>
        <end position="197"/>
    </location>
</feature>
<keyword evidence="4" id="KW-1185">Reference proteome</keyword>
<sequence>MVDDRDPTGRPLSALPVPPHEEPPPPPPWKPAEEQVVEAFSEVRRHPRAVLWRAAVVAVPALLAQSLLARVIERPAIWHEYTFLWTRFADALSAIAILAVNSAAIVVLSGLLAPTVIGANSPPGTWRGLARLCGLTFLLTSLGLAMYALFPVAAERDIPVSGFPGAGPLFFLAALFVVAAVEIRFAFAAPGVTVKGLGGRQAVKLSRRLTRGQFFKILSARCVLRALLEGFGGILGAAVLLRATGDDPAGGLGPAEWTVLIAVKWAMLTCVLATASMLAVVQFADQDKRLSREDATGEPS</sequence>
<feature type="transmembrane region" description="Helical" evidence="2">
    <location>
        <begin position="129"/>
        <end position="150"/>
    </location>
</feature>
<feature type="transmembrane region" description="Helical" evidence="2">
    <location>
        <begin position="92"/>
        <end position="117"/>
    </location>
</feature>
<evidence type="ECO:0000256" key="1">
    <source>
        <dbReference type="SAM" id="MobiDB-lite"/>
    </source>
</evidence>
<proteinExistence type="predicted"/>